<evidence type="ECO:0000313" key="3">
    <source>
        <dbReference type="Proteomes" id="UP001241472"/>
    </source>
</evidence>
<reference evidence="2 3" key="1">
    <citation type="submission" date="2023-07" db="EMBL/GenBank/DDBJ databases">
        <title>Sorghum-associated microbial communities from plants grown in Nebraska, USA.</title>
        <authorList>
            <person name="Schachtman D."/>
        </authorList>
    </citation>
    <scope>NUCLEOTIDE SEQUENCE [LARGE SCALE GENOMIC DNA]</scope>
    <source>
        <strain evidence="2 3">DS1307</strain>
    </source>
</reference>
<dbReference type="Proteomes" id="UP001241472">
    <property type="component" value="Unassembled WGS sequence"/>
</dbReference>
<dbReference type="EMBL" id="JAUSRF010000017">
    <property type="protein sequence ID" value="MDP9839615.1"/>
    <property type="molecule type" value="Genomic_DNA"/>
</dbReference>
<dbReference type="RefSeq" id="WP_306838372.1">
    <property type="nucleotide sequence ID" value="NZ_JAUSRF010000017.1"/>
</dbReference>
<keyword evidence="3" id="KW-1185">Reference proteome</keyword>
<name>A0ABT9PZG2_9HYPH</name>
<sequence>MAKRHPADDELAGALAVIADIDAAVARWMPENAGQTVSLPADDATETPPQEAAEPVAHVEPDVAVVVASIEAADGAKSPLVRFARRLDGDIHTIIAEASGTAAPSTREKILRRVGLSRPARDLRYRDGILASRLVPHLDRAARLIGALRTHRADMTSRLVVIEADLVRRIEENKSLEGEPDAMTDAAKKLENRQDVVEAIIRHVAVCNSVYHKLSIEAERGIIVLQALGGGRDLPLADHFSQETCEVLSSLLDLSGRDMLSMREVQRRKQPVDDSFQHRFYPASRRHDEDEPMTVHDPSPQKASA</sequence>
<organism evidence="2 3">
    <name type="scientific">Neorhizobium huautlense</name>
    <dbReference type="NCBI Taxonomy" id="67774"/>
    <lineage>
        <taxon>Bacteria</taxon>
        <taxon>Pseudomonadati</taxon>
        <taxon>Pseudomonadota</taxon>
        <taxon>Alphaproteobacteria</taxon>
        <taxon>Hyphomicrobiales</taxon>
        <taxon>Rhizobiaceae</taxon>
        <taxon>Rhizobium/Agrobacterium group</taxon>
        <taxon>Neorhizobium</taxon>
    </lineage>
</organism>
<feature type="region of interest" description="Disordered" evidence="1">
    <location>
        <begin position="36"/>
        <end position="55"/>
    </location>
</feature>
<evidence type="ECO:0000256" key="1">
    <source>
        <dbReference type="SAM" id="MobiDB-lite"/>
    </source>
</evidence>
<protein>
    <submittedName>
        <fullName evidence="2">Uncharacterized protein</fullName>
    </submittedName>
</protein>
<evidence type="ECO:0000313" key="2">
    <source>
        <dbReference type="EMBL" id="MDP9839615.1"/>
    </source>
</evidence>
<feature type="region of interest" description="Disordered" evidence="1">
    <location>
        <begin position="265"/>
        <end position="305"/>
    </location>
</feature>
<accession>A0ABT9PZG2</accession>
<comment type="caution">
    <text evidence="2">The sequence shown here is derived from an EMBL/GenBank/DDBJ whole genome shotgun (WGS) entry which is preliminary data.</text>
</comment>
<gene>
    <name evidence="2" type="ORF">J2T09_004391</name>
</gene>
<feature type="compositionally biased region" description="Basic and acidic residues" evidence="1">
    <location>
        <begin position="265"/>
        <end position="277"/>
    </location>
</feature>
<proteinExistence type="predicted"/>